<feature type="compositionally biased region" description="Polar residues" evidence="1">
    <location>
        <begin position="748"/>
        <end position="765"/>
    </location>
</feature>
<comment type="caution">
    <text evidence="4">The sequence shown here is derived from an EMBL/GenBank/DDBJ whole genome shotgun (WGS) entry which is preliminary data.</text>
</comment>
<dbReference type="Proteomes" id="UP000239388">
    <property type="component" value="Unassembled WGS sequence"/>
</dbReference>
<dbReference type="Pfam" id="PF03983">
    <property type="entry name" value="SHD1"/>
    <property type="match status" value="1"/>
</dbReference>
<feature type="region of interest" description="Disordered" evidence="1">
    <location>
        <begin position="738"/>
        <end position="771"/>
    </location>
</feature>
<dbReference type="InterPro" id="IPR007131">
    <property type="entry name" value="SHD1"/>
</dbReference>
<keyword evidence="2" id="KW-1133">Transmembrane helix</keyword>
<keyword evidence="2" id="KW-0812">Transmembrane</keyword>
<dbReference type="GO" id="GO:0042802">
    <property type="term" value="F:identical protein binding"/>
    <property type="evidence" value="ECO:0007669"/>
    <property type="project" value="InterPro"/>
</dbReference>
<feature type="domain" description="SLA1 homology" evidence="3">
    <location>
        <begin position="761"/>
        <end position="817"/>
    </location>
</feature>
<name>A0A2S8F6X7_9BACT</name>
<dbReference type="Gene3D" id="2.30.30.700">
    <property type="entry name" value="SLA1 homology domain 1"/>
    <property type="match status" value="1"/>
</dbReference>
<evidence type="ECO:0000313" key="4">
    <source>
        <dbReference type="EMBL" id="PQO27903.1"/>
    </source>
</evidence>
<feature type="region of interest" description="Disordered" evidence="1">
    <location>
        <begin position="54"/>
        <end position="91"/>
    </location>
</feature>
<protein>
    <recommendedName>
        <fullName evidence="3">SLA1 homology domain-containing protein</fullName>
    </recommendedName>
</protein>
<reference evidence="4 5" key="1">
    <citation type="submission" date="2018-02" db="EMBL/GenBank/DDBJ databases">
        <title>Comparative genomes isolates from brazilian mangrove.</title>
        <authorList>
            <person name="Araujo J.E."/>
            <person name="Taketani R.G."/>
            <person name="Silva M.C.P."/>
            <person name="Loureco M.V."/>
            <person name="Andreote F.D."/>
        </authorList>
    </citation>
    <scope>NUCLEOTIDE SEQUENCE [LARGE SCALE GENOMIC DNA]</scope>
    <source>
        <strain evidence="4 5">NAP PRIS-MGV</strain>
    </source>
</reference>
<accession>A0A2S8F6X7</accession>
<dbReference type="EMBL" id="PUIB01000026">
    <property type="protein sequence ID" value="PQO27903.1"/>
    <property type="molecule type" value="Genomic_DNA"/>
</dbReference>
<dbReference type="AlphaFoldDB" id="A0A2S8F6X7"/>
<dbReference type="GO" id="GO:0008092">
    <property type="term" value="F:cytoskeletal protein binding"/>
    <property type="evidence" value="ECO:0007669"/>
    <property type="project" value="InterPro"/>
</dbReference>
<evidence type="ECO:0000313" key="5">
    <source>
        <dbReference type="Proteomes" id="UP000239388"/>
    </source>
</evidence>
<evidence type="ECO:0000259" key="3">
    <source>
        <dbReference type="Pfam" id="PF03983"/>
    </source>
</evidence>
<dbReference type="SUPFAM" id="SSF50969">
    <property type="entry name" value="YVTN repeat-like/Quinoprotein amine dehydrogenase"/>
    <property type="match status" value="1"/>
</dbReference>
<keyword evidence="2" id="KW-0472">Membrane</keyword>
<proteinExistence type="predicted"/>
<sequence length="824" mass="91685">MIGDTELPEINLALLITTHCRFVVNRLGIVILVAVVASVLTTVTLWMLLSSSTPADHRPAAERNPPPTIISVAPEGNSAPDDSLTDDASASADSEALTETIHSLHATDWVALSGTPRLMQSPVHFSVTEGDRGLHFVTQKLPEDDRHFSKLPQTFYWITNKYALFGDFKVALKMIVPARGNGGRIMSIGVRDVEGDWEVSFDPPSRAEFETEHIVELVRQGDTIHLMHDDRMATGKVHHKDSKPQTSDELKGACHFFIKVRQEDEFWITQNDLTRPTEHVKGVQRYQDFLPADTLLPSDIAPRPARADEQIVTLPGEIEDICLGANGKMLIAYVPTEKKLFLVDVATRKQVGEIPVGDQNVRFAAGLEKLVVAPNPHTLQRWDLTSITQEAEVTLEDGVQINDLAMGAAASGPLLVVTEQAGQEPQPALLDVATMQWQQIPIVVDEKQRNKSELPWGRKPQIRAAANGQVFALTCPQETFQLVVQPEQAKLKRFNYTTANRIERSIPDAFGRRTFSSGPNNFVPDFNGRSPGIRLPAVQGNFCLKAGLQLSDQTAPLDLCPASVELFVDGDNQPFATLVDLDLTLTNQTKFNLWNEKRLTEDKRIHWIPDMNTIVTLPHLAGRIVLRDFDLEKAWQEANYDYLYVTNPTPIRTELGSKLKHQLDIRSKNEPVSVRNGKNVTSRAMTVSKSGLLEWDIPKWLFGSPDQTYHKVVLSAGGREVETILVIRFVEPSKQQPTESLAALPKLTPTSSAPAEARSTQSAPRTWTDRESGRQIEARLIDVTGETVRIVRADGQTFDLPLARLTNEDQAYARGWSKTKETKE</sequence>
<dbReference type="GO" id="GO:0043130">
    <property type="term" value="F:ubiquitin binding"/>
    <property type="evidence" value="ECO:0007669"/>
    <property type="project" value="InterPro"/>
</dbReference>
<gene>
    <name evidence="4" type="ORF">C5Y98_26625</name>
</gene>
<dbReference type="InterPro" id="IPR011044">
    <property type="entry name" value="Quino_amine_DH_bsu"/>
</dbReference>
<organism evidence="4 5">
    <name type="scientific">Blastopirellula marina</name>
    <dbReference type="NCBI Taxonomy" id="124"/>
    <lineage>
        <taxon>Bacteria</taxon>
        <taxon>Pseudomonadati</taxon>
        <taxon>Planctomycetota</taxon>
        <taxon>Planctomycetia</taxon>
        <taxon>Pirellulales</taxon>
        <taxon>Pirellulaceae</taxon>
        <taxon>Blastopirellula</taxon>
    </lineage>
</organism>
<feature type="transmembrane region" description="Helical" evidence="2">
    <location>
        <begin position="27"/>
        <end position="49"/>
    </location>
</feature>
<evidence type="ECO:0000256" key="2">
    <source>
        <dbReference type="SAM" id="Phobius"/>
    </source>
</evidence>
<evidence type="ECO:0000256" key="1">
    <source>
        <dbReference type="SAM" id="MobiDB-lite"/>
    </source>
</evidence>
<feature type="compositionally biased region" description="Low complexity" evidence="1">
    <location>
        <begin position="78"/>
        <end position="91"/>
    </location>
</feature>
<dbReference type="GO" id="GO:0030674">
    <property type="term" value="F:protein-macromolecule adaptor activity"/>
    <property type="evidence" value="ECO:0007669"/>
    <property type="project" value="InterPro"/>
</dbReference>